<feature type="region of interest" description="Disordered" evidence="1">
    <location>
        <begin position="1"/>
        <end position="25"/>
    </location>
</feature>
<sequence>MRDKVSGGVARQGRAGQGKQDQTKSEPDCYMLNTSLQAHSCCCCCCCCCCCYSSSSSSSSSSQVGIKTI</sequence>
<accession>A0A5B7JNR5</accession>
<dbReference type="EMBL" id="VSRR010104119">
    <property type="protein sequence ID" value="MPC95966.1"/>
    <property type="molecule type" value="Genomic_DNA"/>
</dbReference>
<feature type="compositionally biased region" description="Low complexity" evidence="1">
    <location>
        <begin position="1"/>
        <end position="18"/>
    </location>
</feature>
<gene>
    <name evidence="2" type="ORF">E2C01_091196</name>
</gene>
<evidence type="ECO:0000313" key="3">
    <source>
        <dbReference type="Proteomes" id="UP000324222"/>
    </source>
</evidence>
<protein>
    <submittedName>
        <fullName evidence="2">Uncharacterized protein</fullName>
    </submittedName>
</protein>
<evidence type="ECO:0000313" key="2">
    <source>
        <dbReference type="EMBL" id="MPC95966.1"/>
    </source>
</evidence>
<reference evidence="2 3" key="1">
    <citation type="submission" date="2019-05" db="EMBL/GenBank/DDBJ databases">
        <title>Another draft genome of Portunus trituberculatus and its Hox gene families provides insights of decapod evolution.</title>
        <authorList>
            <person name="Jeong J.-H."/>
            <person name="Song I."/>
            <person name="Kim S."/>
            <person name="Choi T."/>
            <person name="Kim D."/>
            <person name="Ryu S."/>
            <person name="Kim W."/>
        </authorList>
    </citation>
    <scope>NUCLEOTIDE SEQUENCE [LARGE SCALE GENOMIC DNA]</scope>
    <source>
        <tissue evidence="2">Muscle</tissue>
    </source>
</reference>
<evidence type="ECO:0000256" key="1">
    <source>
        <dbReference type="SAM" id="MobiDB-lite"/>
    </source>
</evidence>
<dbReference type="AlphaFoldDB" id="A0A5B7JNR5"/>
<dbReference type="Proteomes" id="UP000324222">
    <property type="component" value="Unassembled WGS sequence"/>
</dbReference>
<name>A0A5B7JNR5_PORTR</name>
<proteinExistence type="predicted"/>
<organism evidence="2 3">
    <name type="scientific">Portunus trituberculatus</name>
    <name type="common">Swimming crab</name>
    <name type="synonym">Neptunus trituberculatus</name>
    <dbReference type="NCBI Taxonomy" id="210409"/>
    <lineage>
        <taxon>Eukaryota</taxon>
        <taxon>Metazoa</taxon>
        <taxon>Ecdysozoa</taxon>
        <taxon>Arthropoda</taxon>
        <taxon>Crustacea</taxon>
        <taxon>Multicrustacea</taxon>
        <taxon>Malacostraca</taxon>
        <taxon>Eumalacostraca</taxon>
        <taxon>Eucarida</taxon>
        <taxon>Decapoda</taxon>
        <taxon>Pleocyemata</taxon>
        <taxon>Brachyura</taxon>
        <taxon>Eubrachyura</taxon>
        <taxon>Portunoidea</taxon>
        <taxon>Portunidae</taxon>
        <taxon>Portuninae</taxon>
        <taxon>Portunus</taxon>
    </lineage>
</organism>
<comment type="caution">
    <text evidence="2">The sequence shown here is derived from an EMBL/GenBank/DDBJ whole genome shotgun (WGS) entry which is preliminary data.</text>
</comment>
<keyword evidence="3" id="KW-1185">Reference proteome</keyword>